<evidence type="ECO:0000256" key="2">
    <source>
        <dbReference type="ARBA" id="ARBA00005466"/>
    </source>
</evidence>
<dbReference type="InterPro" id="IPR016169">
    <property type="entry name" value="FAD-bd_PCMH_sub2"/>
</dbReference>
<organism evidence="8 9">
    <name type="scientific">Gordonia terrae C-6</name>
    <dbReference type="NCBI Taxonomy" id="1316928"/>
    <lineage>
        <taxon>Bacteria</taxon>
        <taxon>Bacillati</taxon>
        <taxon>Actinomycetota</taxon>
        <taxon>Actinomycetes</taxon>
        <taxon>Mycobacteriales</taxon>
        <taxon>Gordoniaceae</taxon>
        <taxon>Gordonia</taxon>
    </lineage>
</organism>
<dbReference type="Gene3D" id="3.40.462.20">
    <property type="match status" value="1"/>
</dbReference>
<dbReference type="EMBL" id="AQPW01000023">
    <property type="protein sequence ID" value="EON31546.1"/>
    <property type="molecule type" value="Genomic_DNA"/>
</dbReference>
<dbReference type="PROSITE" id="PS00862">
    <property type="entry name" value="OX2_COVAL_FAD"/>
    <property type="match status" value="1"/>
</dbReference>
<evidence type="ECO:0000259" key="7">
    <source>
        <dbReference type="PROSITE" id="PS51387"/>
    </source>
</evidence>
<comment type="similarity">
    <text evidence="2">Belongs to the oxygen-dependent FAD-linked oxidoreductase family.</text>
</comment>
<keyword evidence="5" id="KW-0560">Oxidoreductase</keyword>
<protein>
    <submittedName>
        <fullName evidence="8">FAD/FMN-containing dehydrogenase</fullName>
    </submittedName>
</protein>
<dbReference type="InterPro" id="IPR016167">
    <property type="entry name" value="FAD-bd_PCMH_sub1"/>
</dbReference>
<dbReference type="AlphaFoldDB" id="R7Y696"/>
<evidence type="ECO:0000256" key="6">
    <source>
        <dbReference type="SAM" id="MobiDB-lite"/>
    </source>
</evidence>
<comment type="caution">
    <text evidence="8">The sequence shown here is derived from an EMBL/GenBank/DDBJ whole genome shotgun (WGS) entry which is preliminary data.</text>
</comment>
<dbReference type="GO" id="GO:0016491">
    <property type="term" value="F:oxidoreductase activity"/>
    <property type="evidence" value="ECO:0007669"/>
    <property type="project" value="UniProtKB-KW"/>
</dbReference>
<dbReference type="Pfam" id="PF01565">
    <property type="entry name" value="FAD_binding_4"/>
    <property type="match status" value="1"/>
</dbReference>
<dbReference type="PANTHER" id="PTHR42973:SF39">
    <property type="entry name" value="FAD-BINDING PCMH-TYPE DOMAIN-CONTAINING PROTEIN"/>
    <property type="match status" value="1"/>
</dbReference>
<keyword evidence="4" id="KW-0274">FAD</keyword>
<evidence type="ECO:0000256" key="1">
    <source>
        <dbReference type="ARBA" id="ARBA00001974"/>
    </source>
</evidence>
<sequence>MSGIRRRPETDESCRTAPAATEDLPMTATPASSPPENTERLTVRTRTSVLAQLRDRIAGDVYGPGDAGYVDARSGFSRLDVHRPAVIAVPANHFDVVEAVRFAVEEDLRVAVQATGHGTGRPADGGLLINTSRLASVSVDPVTRTARVGAGATWRTVVDAATPYGLAPLMGSASGVGAIGYTLGGGFGWLGRRFGLASDHVLSFDLVTPDGTPIRVTDTSFPHIFWALKGAGAGGLGVVTSMEISLVEVSTVYAGNLFYPAADAEEIIRRFRDWAPAQSDALTSAVAILNLPPTDDVPEPLRGRSFAVVRGCWSGDLDAGRAVVDEWRDWRTPVVDMWDVLPFAAIDAVSMDPTEPMPVMVTTEWFDDLPDVAVDIVAARVRPAPASAPLIVIGEIRHAGGAIARGAEHAPNDRARTGRFLLELVAAVPDPQVALAVESTLRVTRTELAPYVTGAAYLNFTSGTERVARADDAYSSDHRRRLDEIKAALDPSNRFCHGDI</sequence>
<dbReference type="InterPro" id="IPR016166">
    <property type="entry name" value="FAD-bd_PCMH"/>
</dbReference>
<evidence type="ECO:0000256" key="4">
    <source>
        <dbReference type="ARBA" id="ARBA00022827"/>
    </source>
</evidence>
<comment type="cofactor">
    <cofactor evidence="1">
        <name>FAD</name>
        <dbReference type="ChEBI" id="CHEBI:57692"/>
    </cofactor>
</comment>
<gene>
    <name evidence="8" type="ORF">GTC6_16962</name>
</gene>
<reference evidence="8 9" key="1">
    <citation type="journal article" date="2013" name="Genome Announc.">
        <title>Draft Genome Sequence of a Benzothiophene-Desulfurizing Bacterium, Gordona terrae Strain C-6.</title>
        <authorList>
            <person name="Wang W."/>
            <person name="Ma T."/>
            <person name="Ren Y."/>
            <person name="Li G."/>
        </authorList>
    </citation>
    <scope>NUCLEOTIDE SEQUENCE [LARGE SCALE GENOMIC DNA]</scope>
    <source>
        <strain evidence="8 9">C-6</strain>
    </source>
</reference>
<feature type="compositionally biased region" description="Basic and acidic residues" evidence="6">
    <location>
        <begin position="1"/>
        <end position="14"/>
    </location>
</feature>
<dbReference type="GO" id="GO:0071949">
    <property type="term" value="F:FAD binding"/>
    <property type="evidence" value="ECO:0007669"/>
    <property type="project" value="InterPro"/>
</dbReference>
<feature type="domain" description="FAD-binding PCMH-type" evidence="7">
    <location>
        <begin position="79"/>
        <end position="249"/>
    </location>
</feature>
<dbReference type="PANTHER" id="PTHR42973">
    <property type="entry name" value="BINDING OXIDOREDUCTASE, PUTATIVE (AFU_ORTHOLOGUE AFUA_1G17690)-RELATED"/>
    <property type="match status" value="1"/>
</dbReference>
<feature type="region of interest" description="Disordered" evidence="6">
    <location>
        <begin position="1"/>
        <end position="40"/>
    </location>
</feature>
<dbReference type="InterPro" id="IPR006093">
    <property type="entry name" value="Oxy_OxRdtase_FAD_BS"/>
</dbReference>
<dbReference type="PATRIC" id="fig|1316928.3.peg.3426"/>
<dbReference type="InterPro" id="IPR050416">
    <property type="entry name" value="FAD-linked_Oxidoreductase"/>
</dbReference>
<dbReference type="Gene3D" id="3.30.43.10">
    <property type="entry name" value="Uridine Diphospho-n-acetylenolpyruvylglucosamine Reductase, domain 2"/>
    <property type="match status" value="1"/>
</dbReference>
<dbReference type="Gene3D" id="3.30.465.10">
    <property type="match status" value="1"/>
</dbReference>
<name>R7Y696_9ACTN</name>
<evidence type="ECO:0000313" key="8">
    <source>
        <dbReference type="EMBL" id="EON31546.1"/>
    </source>
</evidence>
<proteinExistence type="inferred from homology"/>
<dbReference type="Proteomes" id="UP000013569">
    <property type="component" value="Unassembled WGS sequence"/>
</dbReference>
<accession>R7Y696</accession>
<evidence type="ECO:0000256" key="5">
    <source>
        <dbReference type="ARBA" id="ARBA00023002"/>
    </source>
</evidence>
<dbReference type="SUPFAM" id="SSF56176">
    <property type="entry name" value="FAD-binding/transporter-associated domain-like"/>
    <property type="match status" value="1"/>
</dbReference>
<evidence type="ECO:0000313" key="9">
    <source>
        <dbReference type="Proteomes" id="UP000013569"/>
    </source>
</evidence>
<dbReference type="InterPro" id="IPR036318">
    <property type="entry name" value="FAD-bd_PCMH-like_sf"/>
</dbReference>
<keyword evidence="3" id="KW-0285">Flavoprotein</keyword>
<dbReference type="InterPro" id="IPR006094">
    <property type="entry name" value="Oxid_FAD_bind_N"/>
</dbReference>
<evidence type="ECO:0000256" key="3">
    <source>
        <dbReference type="ARBA" id="ARBA00022630"/>
    </source>
</evidence>
<dbReference type="PROSITE" id="PS51387">
    <property type="entry name" value="FAD_PCMH"/>
    <property type="match status" value="1"/>
</dbReference>